<keyword evidence="2" id="KW-1185">Reference proteome</keyword>
<protein>
    <submittedName>
        <fullName evidence="1">Uncharacterized protein</fullName>
    </submittedName>
</protein>
<proteinExistence type="predicted"/>
<comment type="caution">
    <text evidence="1">The sequence shown here is derived from an EMBL/GenBank/DDBJ whole genome shotgun (WGS) entry which is preliminary data.</text>
</comment>
<gene>
    <name evidence="1" type="ORF">ACFQQG_09640</name>
</gene>
<dbReference type="RefSeq" id="WP_382185304.1">
    <property type="nucleotide sequence ID" value="NZ_JBHSZI010000001.1"/>
</dbReference>
<evidence type="ECO:0000313" key="2">
    <source>
        <dbReference type="Proteomes" id="UP001596445"/>
    </source>
</evidence>
<organism evidence="1 2">
    <name type="scientific">Halovenus salina</name>
    <dbReference type="NCBI Taxonomy" id="1510225"/>
    <lineage>
        <taxon>Archaea</taxon>
        <taxon>Methanobacteriati</taxon>
        <taxon>Methanobacteriota</taxon>
        <taxon>Stenosarchaea group</taxon>
        <taxon>Halobacteria</taxon>
        <taxon>Halobacteriales</taxon>
        <taxon>Haloarculaceae</taxon>
        <taxon>Halovenus</taxon>
    </lineage>
</organism>
<evidence type="ECO:0000313" key="1">
    <source>
        <dbReference type="EMBL" id="MFC7058389.1"/>
    </source>
</evidence>
<name>A0ABD5W455_9EURY</name>
<accession>A0ABD5W455</accession>
<reference evidence="1 2" key="1">
    <citation type="journal article" date="2019" name="Int. J. Syst. Evol. Microbiol.">
        <title>The Global Catalogue of Microorganisms (GCM) 10K type strain sequencing project: providing services to taxonomists for standard genome sequencing and annotation.</title>
        <authorList>
            <consortium name="The Broad Institute Genomics Platform"/>
            <consortium name="The Broad Institute Genome Sequencing Center for Infectious Disease"/>
            <person name="Wu L."/>
            <person name="Ma J."/>
        </authorList>
    </citation>
    <scope>NUCLEOTIDE SEQUENCE [LARGE SCALE GENOMIC DNA]</scope>
    <source>
        <strain evidence="1 2">JCM 30072</strain>
    </source>
</reference>
<dbReference type="EMBL" id="JBHSZI010000001">
    <property type="protein sequence ID" value="MFC7058389.1"/>
    <property type="molecule type" value="Genomic_DNA"/>
</dbReference>
<sequence>MTVDLSVRELEGGTVRFRGETLRVGQNLALELGAITVNGEIIEFEE</sequence>
<dbReference type="Proteomes" id="UP001596445">
    <property type="component" value="Unassembled WGS sequence"/>
</dbReference>
<dbReference type="AlphaFoldDB" id="A0ABD5W455"/>